<accession>A0A8D8T6P9</accession>
<dbReference type="EMBL" id="HBUF01250270">
    <property type="protein sequence ID" value="CAG6679886.1"/>
    <property type="molecule type" value="Transcribed_RNA"/>
</dbReference>
<reference evidence="1" key="1">
    <citation type="submission" date="2021-05" db="EMBL/GenBank/DDBJ databases">
        <authorList>
            <person name="Alioto T."/>
            <person name="Alioto T."/>
            <person name="Gomez Garrido J."/>
        </authorList>
    </citation>
    <scope>NUCLEOTIDE SEQUENCE</scope>
</reference>
<proteinExistence type="predicted"/>
<dbReference type="EMBL" id="HBUF01250267">
    <property type="protein sequence ID" value="CAG6679878.1"/>
    <property type="molecule type" value="Transcribed_RNA"/>
</dbReference>
<evidence type="ECO:0000313" key="1">
    <source>
        <dbReference type="EMBL" id="CAG6679871.1"/>
    </source>
</evidence>
<organism evidence="1">
    <name type="scientific">Cacopsylla melanoneura</name>
    <dbReference type="NCBI Taxonomy" id="428564"/>
    <lineage>
        <taxon>Eukaryota</taxon>
        <taxon>Metazoa</taxon>
        <taxon>Ecdysozoa</taxon>
        <taxon>Arthropoda</taxon>
        <taxon>Hexapoda</taxon>
        <taxon>Insecta</taxon>
        <taxon>Pterygota</taxon>
        <taxon>Neoptera</taxon>
        <taxon>Paraneoptera</taxon>
        <taxon>Hemiptera</taxon>
        <taxon>Sternorrhyncha</taxon>
        <taxon>Psylloidea</taxon>
        <taxon>Psyllidae</taxon>
        <taxon>Psyllinae</taxon>
        <taxon>Cacopsylla</taxon>
    </lineage>
</organism>
<name>A0A8D8T6P9_9HEMI</name>
<protein>
    <submittedName>
        <fullName evidence="1">Uncharacterized protein</fullName>
    </submittedName>
</protein>
<dbReference type="AlphaFoldDB" id="A0A8D8T6P9"/>
<dbReference type="EMBL" id="HBUF01250264">
    <property type="protein sequence ID" value="CAG6679871.1"/>
    <property type="molecule type" value="Transcribed_RNA"/>
</dbReference>
<dbReference type="EMBL" id="HBUF01250269">
    <property type="protein sequence ID" value="CAG6679884.1"/>
    <property type="molecule type" value="Transcribed_RNA"/>
</dbReference>
<sequence>MKGVIAFLSHTGHMWSPGERLIHDHTKILNLGRVRDNSAVESYLTFRDIQVRESSVRSHNNTLKLVGVRNNTMCSCPVSNVLKVLINLGNSSQKVIFSKVCVKLEIISIKMTMTPDAKGNVVDEQ</sequence>
<dbReference type="EMBL" id="HBUF01250265">
    <property type="protein sequence ID" value="CAG6679873.1"/>
    <property type="molecule type" value="Transcribed_RNA"/>
</dbReference>
<dbReference type="EMBL" id="HBUF01250266">
    <property type="protein sequence ID" value="CAG6679875.1"/>
    <property type="molecule type" value="Transcribed_RNA"/>
</dbReference>